<dbReference type="GO" id="GO:0036503">
    <property type="term" value="P:ERAD pathway"/>
    <property type="evidence" value="ECO:0007669"/>
    <property type="project" value="InterPro"/>
</dbReference>
<dbReference type="SUPFAM" id="SSF54236">
    <property type="entry name" value="Ubiquitin-like"/>
    <property type="match status" value="1"/>
</dbReference>
<dbReference type="SMART" id="SM00213">
    <property type="entry name" value="UBQ"/>
    <property type="match status" value="1"/>
</dbReference>
<dbReference type="PANTHER" id="PTHR14557">
    <property type="entry name" value="PROTEIN C7ORF21"/>
    <property type="match status" value="1"/>
</dbReference>
<feature type="transmembrane region" description="Helical" evidence="2">
    <location>
        <begin position="351"/>
        <end position="369"/>
    </location>
</feature>
<dbReference type="CDD" id="cd17057">
    <property type="entry name" value="Ubl_TMUB1_like"/>
    <property type="match status" value="1"/>
</dbReference>
<proteinExistence type="predicted"/>
<accession>A0AAN8PQV2</accession>
<name>A0AAN8PQV2_PATCE</name>
<evidence type="ECO:0000256" key="2">
    <source>
        <dbReference type="SAM" id="Phobius"/>
    </source>
</evidence>
<comment type="caution">
    <text evidence="4">The sequence shown here is derived from an EMBL/GenBank/DDBJ whole genome shotgun (WGS) entry which is preliminary data.</text>
</comment>
<dbReference type="AlphaFoldDB" id="A0AAN8PQV2"/>
<dbReference type="InterPro" id="IPR000626">
    <property type="entry name" value="Ubiquitin-like_dom"/>
</dbReference>
<protein>
    <recommendedName>
        <fullName evidence="3">Ubiquitin-like domain-containing protein</fullName>
    </recommendedName>
</protein>
<reference evidence="4 5" key="1">
    <citation type="submission" date="2024-01" db="EMBL/GenBank/DDBJ databases">
        <title>The genome of the rayed Mediterranean limpet Patella caerulea (Linnaeus, 1758).</title>
        <authorList>
            <person name="Anh-Thu Weber A."/>
            <person name="Halstead-Nussloch G."/>
        </authorList>
    </citation>
    <scope>NUCLEOTIDE SEQUENCE [LARGE SCALE GENOMIC DNA]</scope>
    <source>
        <strain evidence="4">AATW-2023a</strain>
        <tissue evidence="4">Whole specimen</tissue>
    </source>
</reference>
<feature type="transmembrane region" description="Helical" evidence="2">
    <location>
        <begin position="12"/>
        <end position="30"/>
    </location>
</feature>
<feature type="compositionally biased region" description="Polar residues" evidence="1">
    <location>
        <begin position="147"/>
        <end position="170"/>
    </location>
</feature>
<dbReference type="InterPro" id="IPR029071">
    <property type="entry name" value="Ubiquitin-like_domsf"/>
</dbReference>
<feature type="region of interest" description="Disordered" evidence="1">
    <location>
        <begin position="112"/>
        <end position="252"/>
    </location>
</feature>
<dbReference type="Proteomes" id="UP001347796">
    <property type="component" value="Unassembled WGS sequence"/>
</dbReference>
<dbReference type="Gene3D" id="3.10.20.90">
    <property type="entry name" value="Phosphatidylinositol 3-kinase Catalytic Subunit, Chain A, domain 1"/>
    <property type="match status" value="1"/>
</dbReference>
<feature type="domain" description="Ubiquitin-like" evidence="3">
    <location>
        <begin position="260"/>
        <end position="333"/>
    </location>
</feature>
<sequence>MPLIEGLGDEVTIVIGILVVLIVGLLAWFSTHTSDIPFFSVIIVELSQRANRNNRQAANPSQNVGQHVEESVNNEELNANENIVHVDNSAGSSLGDVVNTALDNVNAALGLDTSVLDDDDDDDDDDEEECDETENSGEDEDNFESEIVTSENLGNESSRQVVSSPCQEANSSETSSHTQESQQLAENELRRRRVAFFENSPSDSATLSQNTREPSKEVNNSTAPEMPDTVPTASSDVVSDGNSDTQRTLPPVTETDSIQIRVRLKYLNDTQRLVFARPLDTIGFFRRTHFSEELSQHKLVRLIFNGQDLRNETSTLQSCNIVDNSVLHCLVTQNVRSEPRDNYDTEDDINIGNFMIPIFGLLLGTLWYLRFNYKQYFNAISTLSLAGISFLFMFAAFTSWRSNNGANRQNRHLD</sequence>
<keyword evidence="2" id="KW-0812">Transmembrane</keyword>
<evidence type="ECO:0000256" key="1">
    <source>
        <dbReference type="SAM" id="MobiDB-lite"/>
    </source>
</evidence>
<dbReference type="InterPro" id="IPR040352">
    <property type="entry name" value="TMUB1/2"/>
</dbReference>
<gene>
    <name evidence="4" type="ORF">SNE40_009870</name>
</gene>
<dbReference type="Pfam" id="PF00240">
    <property type="entry name" value="ubiquitin"/>
    <property type="match status" value="1"/>
</dbReference>
<organism evidence="4 5">
    <name type="scientific">Patella caerulea</name>
    <name type="common">Rayed Mediterranean limpet</name>
    <dbReference type="NCBI Taxonomy" id="87958"/>
    <lineage>
        <taxon>Eukaryota</taxon>
        <taxon>Metazoa</taxon>
        <taxon>Spiralia</taxon>
        <taxon>Lophotrochozoa</taxon>
        <taxon>Mollusca</taxon>
        <taxon>Gastropoda</taxon>
        <taxon>Patellogastropoda</taxon>
        <taxon>Patelloidea</taxon>
        <taxon>Patellidae</taxon>
        <taxon>Patella</taxon>
    </lineage>
</organism>
<feature type="compositionally biased region" description="Polar residues" evidence="1">
    <location>
        <begin position="199"/>
        <end position="223"/>
    </location>
</feature>
<dbReference type="PROSITE" id="PS50053">
    <property type="entry name" value="UBIQUITIN_2"/>
    <property type="match status" value="1"/>
</dbReference>
<keyword evidence="2" id="KW-0472">Membrane</keyword>
<feature type="transmembrane region" description="Helical" evidence="2">
    <location>
        <begin position="376"/>
        <end position="397"/>
    </location>
</feature>
<keyword evidence="5" id="KW-1185">Reference proteome</keyword>
<evidence type="ECO:0000313" key="4">
    <source>
        <dbReference type="EMBL" id="KAK6182112.1"/>
    </source>
</evidence>
<feature type="compositionally biased region" description="Low complexity" evidence="1">
    <location>
        <begin position="171"/>
        <end position="183"/>
    </location>
</feature>
<evidence type="ECO:0000313" key="5">
    <source>
        <dbReference type="Proteomes" id="UP001347796"/>
    </source>
</evidence>
<evidence type="ECO:0000259" key="3">
    <source>
        <dbReference type="PROSITE" id="PS50053"/>
    </source>
</evidence>
<dbReference type="EMBL" id="JAZGQO010000007">
    <property type="protein sequence ID" value="KAK6182112.1"/>
    <property type="molecule type" value="Genomic_DNA"/>
</dbReference>
<feature type="compositionally biased region" description="Acidic residues" evidence="1">
    <location>
        <begin position="115"/>
        <end position="144"/>
    </location>
</feature>
<keyword evidence="2" id="KW-1133">Transmembrane helix</keyword>
<feature type="compositionally biased region" description="Polar residues" evidence="1">
    <location>
        <begin position="231"/>
        <end position="252"/>
    </location>
</feature>
<dbReference type="PANTHER" id="PTHR14557:SF5">
    <property type="entry name" value="UBIQUITIN-LIKE DOMAIN-CONTAINING PROTEIN"/>
    <property type="match status" value="1"/>
</dbReference>